<feature type="transmembrane region" description="Helical" evidence="7">
    <location>
        <begin position="164"/>
        <end position="185"/>
    </location>
</feature>
<feature type="transmembrane region" description="Helical" evidence="7">
    <location>
        <begin position="256"/>
        <end position="274"/>
    </location>
</feature>
<dbReference type="SUPFAM" id="SSF103473">
    <property type="entry name" value="MFS general substrate transporter"/>
    <property type="match status" value="1"/>
</dbReference>
<dbReference type="Gene3D" id="1.20.1250.20">
    <property type="entry name" value="MFS general substrate transporter like domains"/>
    <property type="match status" value="2"/>
</dbReference>
<dbReference type="AlphaFoldDB" id="A0A2T5YFL4"/>
<dbReference type="PROSITE" id="PS50850">
    <property type="entry name" value="MFS"/>
    <property type="match status" value="1"/>
</dbReference>
<keyword evidence="3" id="KW-1003">Cell membrane</keyword>
<organism evidence="9 10">
    <name type="scientific">Pontibacter mucosus</name>
    <dbReference type="NCBI Taxonomy" id="1649266"/>
    <lineage>
        <taxon>Bacteria</taxon>
        <taxon>Pseudomonadati</taxon>
        <taxon>Bacteroidota</taxon>
        <taxon>Cytophagia</taxon>
        <taxon>Cytophagales</taxon>
        <taxon>Hymenobacteraceae</taxon>
        <taxon>Pontibacter</taxon>
    </lineage>
</organism>
<reference evidence="9 10" key="1">
    <citation type="submission" date="2018-04" db="EMBL/GenBank/DDBJ databases">
        <title>Genomic Encyclopedia of Archaeal and Bacterial Type Strains, Phase II (KMG-II): from individual species to whole genera.</title>
        <authorList>
            <person name="Goeker M."/>
        </authorList>
    </citation>
    <scope>NUCLEOTIDE SEQUENCE [LARGE SCALE GENOMIC DNA]</scope>
    <source>
        <strain evidence="9 10">DSM 100162</strain>
    </source>
</reference>
<feature type="transmembrane region" description="Helical" evidence="7">
    <location>
        <begin position="345"/>
        <end position="365"/>
    </location>
</feature>
<dbReference type="GO" id="GO:0015213">
    <property type="term" value="F:uridine transmembrane transporter activity"/>
    <property type="evidence" value="ECO:0007669"/>
    <property type="project" value="TreeGrafter"/>
</dbReference>
<keyword evidence="6 7" id="KW-0472">Membrane</keyword>
<feature type="transmembrane region" description="Helical" evidence="7">
    <location>
        <begin position="132"/>
        <end position="152"/>
    </location>
</feature>
<feature type="transmembrane region" description="Helical" evidence="7">
    <location>
        <begin position="73"/>
        <end position="89"/>
    </location>
</feature>
<feature type="domain" description="Major facilitator superfamily (MFS) profile" evidence="8">
    <location>
        <begin position="168"/>
        <end position="428"/>
    </location>
</feature>
<comment type="caution">
    <text evidence="9">The sequence shown here is derived from an EMBL/GenBank/DDBJ whole genome shotgun (WGS) entry which is preliminary data.</text>
</comment>
<dbReference type="InterPro" id="IPR036259">
    <property type="entry name" value="MFS_trans_sf"/>
</dbReference>
<feature type="transmembrane region" description="Helical" evidence="7">
    <location>
        <begin position="101"/>
        <end position="120"/>
    </location>
</feature>
<evidence type="ECO:0000313" key="9">
    <source>
        <dbReference type="EMBL" id="PTX18108.1"/>
    </source>
</evidence>
<keyword evidence="4 7" id="KW-0812">Transmembrane</keyword>
<feature type="transmembrane region" description="Helical" evidence="7">
    <location>
        <begin position="12"/>
        <end position="32"/>
    </location>
</feature>
<dbReference type="PANTHER" id="PTHR23522">
    <property type="entry name" value="BLL5896 PROTEIN"/>
    <property type="match status" value="1"/>
</dbReference>
<protein>
    <submittedName>
        <fullName evidence="9">Nucleoside transporter</fullName>
    </submittedName>
</protein>
<dbReference type="PANTHER" id="PTHR23522:SF4">
    <property type="entry name" value="NUCLEOSIDE PERMEASE NUPG-RELATED"/>
    <property type="match status" value="1"/>
</dbReference>
<evidence type="ECO:0000259" key="8">
    <source>
        <dbReference type="PROSITE" id="PS50850"/>
    </source>
</evidence>
<evidence type="ECO:0000256" key="6">
    <source>
        <dbReference type="ARBA" id="ARBA00023136"/>
    </source>
</evidence>
<evidence type="ECO:0000256" key="4">
    <source>
        <dbReference type="ARBA" id="ARBA00022692"/>
    </source>
</evidence>
<keyword evidence="2" id="KW-0813">Transport</keyword>
<evidence type="ECO:0000256" key="3">
    <source>
        <dbReference type="ARBA" id="ARBA00022475"/>
    </source>
</evidence>
<dbReference type="InterPro" id="IPR020846">
    <property type="entry name" value="MFS_dom"/>
</dbReference>
<keyword evidence="5 7" id="KW-1133">Transmembrane helix</keyword>
<comment type="subcellular location">
    <subcellularLocation>
        <location evidence="1">Cell membrane</location>
        <topology evidence="1">Multi-pass membrane protein</topology>
    </subcellularLocation>
</comment>
<feature type="transmembrane region" description="Helical" evidence="7">
    <location>
        <begin position="44"/>
        <end position="64"/>
    </location>
</feature>
<evidence type="ECO:0000256" key="1">
    <source>
        <dbReference type="ARBA" id="ARBA00004651"/>
    </source>
</evidence>
<dbReference type="CDD" id="cd06177">
    <property type="entry name" value="MFS_NHS"/>
    <property type="match status" value="1"/>
</dbReference>
<dbReference type="GO" id="GO:0005886">
    <property type="term" value="C:plasma membrane"/>
    <property type="evidence" value="ECO:0007669"/>
    <property type="project" value="UniProtKB-SubCell"/>
</dbReference>
<feature type="transmembrane region" description="Helical" evidence="7">
    <location>
        <begin position="304"/>
        <end position="324"/>
    </location>
</feature>
<gene>
    <name evidence="9" type="ORF">C8N40_107147</name>
</gene>
<proteinExistence type="predicted"/>
<accession>A0A2T5YFL4</accession>
<evidence type="ECO:0000313" key="10">
    <source>
        <dbReference type="Proteomes" id="UP000244225"/>
    </source>
</evidence>
<feature type="transmembrane region" description="Helical" evidence="7">
    <location>
        <begin position="377"/>
        <end position="400"/>
    </location>
</feature>
<dbReference type="Pfam" id="PF03825">
    <property type="entry name" value="Nuc_H_symport"/>
    <property type="match status" value="1"/>
</dbReference>
<dbReference type="RefSeq" id="WP_108212541.1">
    <property type="nucleotide sequence ID" value="NZ_QBKI01000007.1"/>
</dbReference>
<dbReference type="OrthoDB" id="9783013at2"/>
<name>A0A2T5YFL4_9BACT</name>
<keyword evidence="10" id="KW-1185">Reference proteome</keyword>
<evidence type="ECO:0000256" key="7">
    <source>
        <dbReference type="SAM" id="Phobius"/>
    </source>
</evidence>
<sequence>MNSLTRIKLSFMMFLEFFIWGAWFVTLGTFLFNNLNATELETASVFSTQSFGAIIAPFIIGLIADKYFNAERILGVLHLIGALLMYQMYNATNVGDFYPYVLAYMIAYMPTLALVNSVSFRQMQNPEKEFSVIRVWGTIGWIVAGLSISYIFHWDSADGIGEGLLRNTFMMAGIASLVLGVYSFMLPKTPPVKSQDKSNSISEILGLDAIKLLQNRNFLIFFIASILICIPLAFYYQNANPFLSDIGLENPTGKMTIGQISEALFLLLLPVFFTRFGFKKTILIGMLAWTLRYVLFAYGNAGELSFMLIIGIALHGICYDFFFVSGQIYTDARAGEKYKSSAQGLVTLATYGVGMLIGFWVAGYISEYYRAADVENFWQSVWLVPAGIAAVVALLFIIFFRDDKEVAAKATDKPYGAETERQELTSLP</sequence>
<dbReference type="GO" id="GO:0015212">
    <property type="term" value="F:cytidine transmembrane transporter activity"/>
    <property type="evidence" value="ECO:0007669"/>
    <property type="project" value="TreeGrafter"/>
</dbReference>
<feature type="transmembrane region" description="Helical" evidence="7">
    <location>
        <begin position="218"/>
        <end position="236"/>
    </location>
</feature>
<feature type="transmembrane region" description="Helical" evidence="7">
    <location>
        <begin position="281"/>
        <end position="298"/>
    </location>
</feature>
<dbReference type="InterPro" id="IPR004740">
    <property type="entry name" value="Nuc_H_symport"/>
</dbReference>
<evidence type="ECO:0000256" key="5">
    <source>
        <dbReference type="ARBA" id="ARBA00022989"/>
    </source>
</evidence>
<dbReference type="EMBL" id="QBKI01000007">
    <property type="protein sequence ID" value="PTX18108.1"/>
    <property type="molecule type" value="Genomic_DNA"/>
</dbReference>
<dbReference type="Proteomes" id="UP000244225">
    <property type="component" value="Unassembled WGS sequence"/>
</dbReference>
<evidence type="ECO:0000256" key="2">
    <source>
        <dbReference type="ARBA" id="ARBA00022448"/>
    </source>
</evidence>